<protein>
    <submittedName>
        <fullName evidence="1">Uncharacterized protein</fullName>
    </submittedName>
</protein>
<dbReference type="OrthoDB" id="340162at2"/>
<evidence type="ECO:0000313" key="1">
    <source>
        <dbReference type="EMBL" id="EMY79354.1"/>
    </source>
</evidence>
<dbReference type="Pfam" id="PF06291">
    <property type="entry name" value="Lambda_Bor"/>
    <property type="match status" value="1"/>
</dbReference>
<dbReference type="RefSeq" id="WP_002995051.1">
    <property type="nucleotide sequence ID" value="NZ_AOHC02000012.1"/>
</dbReference>
<reference evidence="1" key="1">
    <citation type="submission" date="2013-03" db="EMBL/GenBank/DDBJ databases">
        <authorList>
            <person name="Harkins D.M."/>
            <person name="Durkin A.S."/>
            <person name="Brinkac L.M."/>
            <person name="Haft D.H."/>
            <person name="Selengut J.D."/>
            <person name="Sanka R."/>
            <person name="DePew J."/>
            <person name="Purushe J."/>
            <person name="Hartskeerl R.A."/>
            <person name="Ahmed A."/>
            <person name="van der Linden H."/>
            <person name="Goris M.G.A."/>
            <person name="Vinetz J.M."/>
            <person name="Sutton G.G."/>
            <person name="Nierman W.C."/>
            <person name="Fouts D.E."/>
        </authorList>
    </citation>
    <scope>NUCLEOTIDE SEQUENCE [LARGE SCALE GENOMIC DNA]</scope>
    <source>
        <strain evidence="1">ICFT</strain>
    </source>
</reference>
<dbReference type="AlphaFoldDB" id="N1WQE2"/>
<sequence length="126" mass="14540">MSKRRSIVRILITFLILGLSAVCQNVRVSFPQDPPASCLPPILRRQCQNDREERTRLNAQPPRVHVVSQSFYFWGMIPEDHQVDTTGYCPNGIKEALQYSTFLDSFYEQLTLGVYSPRTLNLICYN</sequence>
<dbReference type="STRING" id="1218598.LEP1GSC060_2440"/>
<name>N1WQE2_9LEPT</name>
<dbReference type="EMBL" id="AOHC02000012">
    <property type="protein sequence ID" value="EMY79354.1"/>
    <property type="molecule type" value="Genomic_DNA"/>
</dbReference>
<dbReference type="Proteomes" id="UP000012313">
    <property type="component" value="Unassembled WGS sequence"/>
</dbReference>
<evidence type="ECO:0000313" key="2">
    <source>
        <dbReference type="Proteomes" id="UP000012313"/>
    </source>
</evidence>
<proteinExistence type="predicted"/>
<organism evidence="1 2">
    <name type="scientific">Leptospira weilii serovar Ranarum str. ICFT</name>
    <dbReference type="NCBI Taxonomy" id="1218598"/>
    <lineage>
        <taxon>Bacteria</taxon>
        <taxon>Pseudomonadati</taxon>
        <taxon>Spirochaetota</taxon>
        <taxon>Spirochaetia</taxon>
        <taxon>Leptospirales</taxon>
        <taxon>Leptospiraceae</taxon>
        <taxon>Leptospira</taxon>
    </lineage>
</organism>
<accession>N1WQE2</accession>
<gene>
    <name evidence="1" type="ORF">LEP1GSC060_2440</name>
</gene>
<dbReference type="InterPro" id="IPR010438">
    <property type="entry name" value="Lambda_Bor"/>
</dbReference>
<comment type="caution">
    <text evidence="1">The sequence shown here is derived from an EMBL/GenBank/DDBJ whole genome shotgun (WGS) entry which is preliminary data.</text>
</comment>
<keyword evidence="2" id="KW-1185">Reference proteome</keyword>